<gene>
    <name evidence="1" type="ORF">K469DRAFT_223309</name>
</gene>
<evidence type="ECO:0000313" key="1">
    <source>
        <dbReference type="EMBL" id="KAF2182502.1"/>
    </source>
</evidence>
<dbReference type="EMBL" id="ML994647">
    <property type="protein sequence ID" value="KAF2182502.1"/>
    <property type="molecule type" value="Genomic_DNA"/>
</dbReference>
<evidence type="ECO:0000313" key="2">
    <source>
        <dbReference type="Proteomes" id="UP000800200"/>
    </source>
</evidence>
<evidence type="ECO:0008006" key="3">
    <source>
        <dbReference type="Google" id="ProtNLM"/>
    </source>
</evidence>
<dbReference type="OrthoDB" id="3796964at2759"/>
<organism evidence="1 2">
    <name type="scientific">Zopfia rhizophila CBS 207.26</name>
    <dbReference type="NCBI Taxonomy" id="1314779"/>
    <lineage>
        <taxon>Eukaryota</taxon>
        <taxon>Fungi</taxon>
        <taxon>Dikarya</taxon>
        <taxon>Ascomycota</taxon>
        <taxon>Pezizomycotina</taxon>
        <taxon>Dothideomycetes</taxon>
        <taxon>Dothideomycetes incertae sedis</taxon>
        <taxon>Zopfiaceae</taxon>
        <taxon>Zopfia</taxon>
    </lineage>
</organism>
<dbReference type="Proteomes" id="UP000800200">
    <property type="component" value="Unassembled WGS sequence"/>
</dbReference>
<dbReference type="AlphaFoldDB" id="A0A6A6DVW7"/>
<keyword evidence="2" id="KW-1185">Reference proteome</keyword>
<protein>
    <recommendedName>
        <fullName evidence="3">SprT-like domain-containing protein</fullName>
    </recommendedName>
</protein>
<proteinExistence type="predicted"/>
<reference evidence="1" key="1">
    <citation type="journal article" date="2020" name="Stud. Mycol.">
        <title>101 Dothideomycetes genomes: a test case for predicting lifestyles and emergence of pathogens.</title>
        <authorList>
            <person name="Haridas S."/>
            <person name="Albert R."/>
            <person name="Binder M."/>
            <person name="Bloem J."/>
            <person name="Labutti K."/>
            <person name="Salamov A."/>
            <person name="Andreopoulos B."/>
            <person name="Baker S."/>
            <person name="Barry K."/>
            <person name="Bills G."/>
            <person name="Bluhm B."/>
            <person name="Cannon C."/>
            <person name="Castanera R."/>
            <person name="Culley D."/>
            <person name="Daum C."/>
            <person name="Ezra D."/>
            <person name="Gonzalez J."/>
            <person name="Henrissat B."/>
            <person name="Kuo A."/>
            <person name="Liang C."/>
            <person name="Lipzen A."/>
            <person name="Lutzoni F."/>
            <person name="Magnuson J."/>
            <person name="Mondo S."/>
            <person name="Nolan M."/>
            <person name="Ohm R."/>
            <person name="Pangilinan J."/>
            <person name="Park H.-J."/>
            <person name="Ramirez L."/>
            <person name="Alfaro M."/>
            <person name="Sun H."/>
            <person name="Tritt A."/>
            <person name="Yoshinaga Y."/>
            <person name="Zwiers L.-H."/>
            <person name="Turgeon B."/>
            <person name="Goodwin S."/>
            <person name="Spatafora J."/>
            <person name="Crous P."/>
            <person name="Grigoriev I."/>
        </authorList>
    </citation>
    <scope>NUCLEOTIDE SEQUENCE</scope>
    <source>
        <strain evidence="1">CBS 207.26</strain>
    </source>
</reference>
<accession>A0A6A6DVW7</accession>
<name>A0A6A6DVW7_9PEZI</name>
<sequence>MHRGQIRARENLTPLLRTILGEAESKRYQQATQPSIHAQSSGNSKRQLLLWGSKEYAILLGDDVLGERGNFRRVCRLTWLVQLYPNAPDKMFGPAKYVFKVERLGTLLHELVHTFLCHFPCTSGRTYEVHADYDHGRALQLIVRAIGNVTPQLHSQHVDLGRLTSLCYDLENRRELPSNHDLELYGFS</sequence>